<evidence type="ECO:0000313" key="13">
    <source>
        <dbReference type="EMBL" id="KAF0676189.1"/>
    </source>
</evidence>
<evidence type="ECO:0000256" key="1">
    <source>
        <dbReference type="ARBA" id="ARBA00004651"/>
    </source>
</evidence>
<dbReference type="PANTHER" id="PTHR28259:SF1">
    <property type="entry name" value="FLUORIDE EXPORT PROTEIN 1-RELATED"/>
    <property type="match status" value="1"/>
</dbReference>
<protein>
    <recommendedName>
        <fullName evidence="12">Fluoride-specific ion channel FluC</fullName>
    </recommendedName>
</protein>
<keyword evidence="9 12" id="KW-0407">Ion channel</keyword>
<keyword evidence="4 12" id="KW-0812">Transmembrane</keyword>
<evidence type="ECO:0000256" key="8">
    <source>
        <dbReference type="ARBA" id="ARBA00023136"/>
    </source>
</evidence>
<dbReference type="GO" id="GO:0005886">
    <property type="term" value="C:plasma membrane"/>
    <property type="evidence" value="ECO:0007669"/>
    <property type="project" value="UniProtKB-SubCell"/>
</dbReference>
<keyword evidence="14" id="KW-1185">Reference proteome</keyword>
<dbReference type="NCBIfam" id="TIGR00494">
    <property type="entry name" value="crcB"/>
    <property type="match status" value="1"/>
</dbReference>
<keyword evidence="6 12" id="KW-0915">Sodium</keyword>
<evidence type="ECO:0000256" key="12">
    <source>
        <dbReference type="HAMAP-Rule" id="MF_00454"/>
    </source>
</evidence>
<comment type="caution">
    <text evidence="13">The sequence shown here is derived from an EMBL/GenBank/DDBJ whole genome shotgun (WGS) entry which is preliminary data.</text>
</comment>
<evidence type="ECO:0000256" key="11">
    <source>
        <dbReference type="ARBA" id="ARBA00035585"/>
    </source>
</evidence>
<comment type="function">
    <text evidence="12">Fluoride-specific ion channel. Important for reducing fluoride concentration in the cell, thus reducing its toxicity.</text>
</comment>
<keyword evidence="5 12" id="KW-1133">Transmembrane helix</keyword>
<keyword evidence="7 12" id="KW-0406">Ion transport</keyword>
<evidence type="ECO:0000256" key="10">
    <source>
        <dbReference type="ARBA" id="ARBA00035120"/>
    </source>
</evidence>
<evidence type="ECO:0000256" key="7">
    <source>
        <dbReference type="ARBA" id="ARBA00023065"/>
    </source>
</evidence>
<evidence type="ECO:0000313" key="14">
    <source>
        <dbReference type="Proteomes" id="UP000698242"/>
    </source>
</evidence>
<dbReference type="AlphaFoldDB" id="A0A921NT96"/>
<proteinExistence type="inferred from homology"/>
<keyword evidence="2 12" id="KW-1003">Cell membrane</keyword>
<dbReference type="HAMAP" id="MF_00454">
    <property type="entry name" value="FluC"/>
    <property type="match status" value="1"/>
</dbReference>
<reference evidence="13" key="1">
    <citation type="submission" date="2013-03" db="EMBL/GenBank/DDBJ databases">
        <title>Genome Sequence of the Profundibacterium mesophilum strain KAUST100406-0324T from Red Sea, a novel genus in the family Rhodobacteraceae.</title>
        <authorList>
            <person name="Essack M."/>
            <person name="Alam I."/>
            <person name="Lafi F."/>
            <person name="Alawi W."/>
            <person name="Kamanu F."/>
            <person name="Al-Suwailem A."/>
            <person name="Lee O.O."/>
            <person name="Xu Y."/>
            <person name="Bajic V."/>
            <person name="Qian P.-Y."/>
            <person name="Archer J."/>
        </authorList>
    </citation>
    <scope>NUCLEOTIDE SEQUENCE</scope>
    <source>
        <strain evidence="13">KAUST100406-0324</strain>
    </source>
</reference>
<dbReference type="InterPro" id="IPR003691">
    <property type="entry name" value="FluC"/>
</dbReference>
<feature type="binding site" evidence="12">
    <location>
        <position position="79"/>
    </location>
    <ligand>
        <name>Na(+)</name>
        <dbReference type="ChEBI" id="CHEBI:29101"/>
        <note>structural</note>
    </ligand>
</feature>
<feature type="transmembrane region" description="Helical" evidence="12">
    <location>
        <begin position="69"/>
        <end position="91"/>
    </location>
</feature>
<evidence type="ECO:0000256" key="6">
    <source>
        <dbReference type="ARBA" id="ARBA00023053"/>
    </source>
</evidence>
<feature type="binding site" evidence="12">
    <location>
        <position position="82"/>
    </location>
    <ligand>
        <name>Na(+)</name>
        <dbReference type="ChEBI" id="CHEBI:29101"/>
        <note>structural</note>
    </ligand>
</feature>
<dbReference type="Pfam" id="PF02537">
    <property type="entry name" value="CRCB"/>
    <property type="match status" value="1"/>
</dbReference>
<evidence type="ECO:0000256" key="4">
    <source>
        <dbReference type="ARBA" id="ARBA00022692"/>
    </source>
</evidence>
<comment type="subcellular location">
    <subcellularLocation>
        <location evidence="1 12">Cell membrane</location>
        <topology evidence="1 12">Multi-pass membrane protein</topology>
    </subcellularLocation>
</comment>
<evidence type="ECO:0000256" key="5">
    <source>
        <dbReference type="ARBA" id="ARBA00022989"/>
    </source>
</evidence>
<dbReference type="PANTHER" id="PTHR28259">
    <property type="entry name" value="FLUORIDE EXPORT PROTEIN 1-RELATED"/>
    <property type="match status" value="1"/>
</dbReference>
<organism evidence="13 14">
    <name type="scientific">Profundibacterium mesophilum KAUST100406-0324</name>
    <dbReference type="NCBI Taxonomy" id="1037889"/>
    <lineage>
        <taxon>Bacteria</taxon>
        <taxon>Pseudomonadati</taxon>
        <taxon>Pseudomonadota</taxon>
        <taxon>Alphaproteobacteria</taxon>
        <taxon>Rhodobacterales</taxon>
        <taxon>Roseobacteraceae</taxon>
        <taxon>Profundibacterium</taxon>
    </lineage>
</organism>
<keyword evidence="12" id="KW-0813">Transport</keyword>
<comment type="similarity">
    <text evidence="10 12">Belongs to the fluoride channel Fluc/FEX (TC 1.A.43) family.</text>
</comment>
<feature type="transmembrane region" description="Helical" evidence="12">
    <location>
        <begin position="40"/>
        <end position="62"/>
    </location>
</feature>
<dbReference type="GO" id="GO:0062054">
    <property type="term" value="F:fluoride channel activity"/>
    <property type="evidence" value="ECO:0007669"/>
    <property type="project" value="UniProtKB-UniRule"/>
</dbReference>
<dbReference type="RefSeq" id="WP_159964995.1">
    <property type="nucleotide sequence ID" value="NZ_APKE01000016.1"/>
</dbReference>
<evidence type="ECO:0000256" key="2">
    <source>
        <dbReference type="ARBA" id="ARBA00022475"/>
    </source>
</evidence>
<comment type="activity regulation">
    <text evidence="12">Na(+) is not transported, but it plays an essential structural role and its presence is essential for fluoride channel function.</text>
</comment>
<accession>A0A921NT96</accession>
<keyword evidence="8 12" id="KW-0472">Membrane</keyword>
<keyword evidence="3" id="KW-0997">Cell inner membrane</keyword>
<dbReference type="EMBL" id="APKE01000016">
    <property type="protein sequence ID" value="KAF0676189.1"/>
    <property type="molecule type" value="Genomic_DNA"/>
</dbReference>
<dbReference type="Proteomes" id="UP000698242">
    <property type="component" value="Unassembled WGS sequence"/>
</dbReference>
<sequence>MSSALPHVPILLQIALGGAIGAAARHLLGLAVLRVTGPGFPLGMLTVNVAGSFAMGVAAVLLAQRGASWAPFAMTGVLGGFTTFSAFSLEAVSLLEKGLLGQAAAYVTLSVGASMGALFLGLLLARGIVA</sequence>
<dbReference type="GO" id="GO:0016740">
    <property type="term" value="F:transferase activity"/>
    <property type="evidence" value="ECO:0007669"/>
    <property type="project" value="UniProtKB-KW"/>
</dbReference>
<keyword evidence="13" id="KW-0808">Transferase</keyword>
<dbReference type="GO" id="GO:0140114">
    <property type="term" value="P:cellular detoxification of fluoride"/>
    <property type="evidence" value="ECO:0007669"/>
    <property type="project" value="UniProtKB-UniRule"/>
</dbReference>
<dbReference type="OrthoDB" id="9806299at2"/>
<feature type="transmembrane region" description="Helical" evidence="12">
    <location>
        <begin position="103"/>
        <end position="125"/>
    </location>
</feature>
<evidence type="ECO:0000256" key="9">
    <source>
        <dbReference type="ARBA" id="ARBA00023303"/>
    </source>
</evidence>
<dbReference type="GO" id="GO:0046872">
    <property type="term" value="F:metal ion binding"/>
    <property type="evidence" value="ECO:0007669"/>
    <property type="project" value="UniProtKB-KW"/>
</dbReference>
<evidence type="ECO:0000256" key="3">
    <source>
        <dbReference type="ARBA" id="ARBA00022519"/>
    </source>
</evidence>
<dbReference type="NCBIfam" id="NF010805">
    <property type="entry name" value="PRK14209.1"/>
    <property type="match status" value="1"/>
</dbReference>
<keyword evidence="12" id="KW-0479">Metal-binding</keyword>
<name>A0A921NT96_9RHOB</name>
<comment type="catalytic activity">
    <reaction evidence="11">
        <text>fluoride(in) = fluoride(out)</text>
        <dbReference type="Rhea" id="RHEA:76159"/>
        <dbReference type="ChEBI" id="CHEBI:17051"/>
    </reaction>
    <physiologicalReaction direction="left-to-right" evidence="11">
        <dbReference type="Rhea" id="RHEA:76160"/>
    </physiologicalReaction>
</comment>
<gene>
    <name evidence="12 13" type="primary">crcB</name>
    <name evidence="12" type="synonym">fluC</name>
    <name evidence="13" type="ORF">PMES_01509</name>
</gene>